<comment type="caution">
    <text evidence="1">The sequence shown here is derived from an EMBL/GenBank/DDBJ whole genome shotgun (WGS) entry which is preliminary data.</text>
</comment>
<evidence type="ECO:0000313" key="2">
    <source>
        <dbReference type="Proteomes" id="UP001204524"/>
    </source>
</evidence>
<sequence length="149" mass="15282">MAREVVAFVPDEPPAPVPGARDLLVAARAADTPLAIVTSAGPAWVERSLAALSLPLDAVDLVVTARDVVDGKPHPAGYALACERLDVDPEHAVAAEDSPAGVRAALGAGVRRVHGIRTTHEHAQLSAAGAVEVHDDLRPLLAVVPSVSP</sequence>
<dbReference type="CDD" id="cd07505">
    <property type="entry name" value="HAD_BPGM-like"/>
    <property type="match status" value="1"/>
</dbReference>
<dbReference type="PANTHER" id="PTHR43481:SF4">
    <property type="entry name" value="GLYCEROL-1-PHOSPHATE PHOSPHOHYDROLASE 1-RELATED"/>
    <property type="match status" value="1"/>
</dbReference>
<protein>
    <submittedName>
        <fullName evidence="1">HAD family hydrolase</fullName>
    </submittedName>
</protein>
<dbReference type="Pfam" id="PF00702">
    <property type="entry name" value="Hydrolase"/>
    <property type="match status" value="1"/>
</dbReference>
<keyword evidence="1" id="KW-0378">Hydrolase</keyword>
<dbReference type="NCBIfam" id="TIGR01509">
    <property type="entry name" value="HAD-SF-IA-v3"/>
    <property type="match status" value="1"/>
</dbReference>
<dbReference type="InterPro" id="IPR006439">
    <property type="entry name" value="HAD-SF_hydro_IA"/>
</dbReference>
<dbReference type="Gene3D" id="3.40.50.1000">
    <property type="entry name" value="HAD superfamily/HAD-like"/>
    <property type="match status" value="1"/>
</dbReference>
<gene>
    <name evidence="1" type="ORF">NCI01_13995</name>
</gene>
<dbReference type="InterPro" id="IPR036412">
    <property type="entry name" value="HAD-like_sf"/>
</dbReference>
<dbReference type="Proteomes" id="UP001204524">
    <property type="component" value="Unassembled WGS sequence"/>
</dbReference>
<dbReference type="EMBL" id="JANARS010000006">
    <property type="protein sequence ID" value="MCP3422912.1"/>
    <property type="molecule type" value="Genomic_DNA"/>
</dbReference>
<dbReference type="SUPFAM" id="SSF56784">
    <property type="entry name" value="HAD-like"/>
    <property type="match status" value="1"/>
</dbReference>
<reference evidence="1 2" key="1">
    <citation type="submission" date="2022-06" db="EMBL/GenBank/DDBJ databases">
        <authorList>
            <person name="So Y."/>
        </authorList>
    </citation>
    <scope>NUCLEOTIDE SEQUENCE [LARGE SCALE GENOMIC DNA]</scope>
    <source>
        <strain evidence="1 2">STR3</strain>
    </source>
</reference>
<proteinExistence type="predicted"/>
<dbReference type="PANTHER" id="PTHR43481">
    <property type="entry name" value="FRUCTOSE-1-PHOSPHATE PHOSPHATASE"/>
    <property type="match status" value="1"/>
</dbReference>
<accession>A0ABT1KYS8</accession>
<name>A0ABT1KYS8_9ACTN</name>
<dbReference type="InterPro" id="IPR051806">
    <property type="entry name" value="HAD-like_SPP"/>
</dbReference>
<dbReference type="InterPro" id="IPR023214">
    <property type="entry name" value="HAD_sf"/>
</dbReference>
<organism evidence="1 2">
    <name type="scientific">Nocardioides pinisoli</name>
    <dbReference type="NCBI Taxonomy" id="2950279"/>
    <lineage>
        <taxon>Bacteria</taxon>
        <taxon>Bacillati</taxon>
        <taxon>Actinomycetota</taxon>
        <taxon>Actinomycetes</taxon>
        <taxon>Propionibacteriales</taxon>
        <taxon>Nocardioidaceae</taxon>
        <taxon>Nocardioides</taxon>
    </lineage>
</organism>
<keyword evidence="2" id="KW-1185">Reference proteome</keyword>
<evidence type="ECO:0000313" key="1">
    <source>
        <dbReference type="EMBL" id="MCP3422912.1"/>
    </source>
</evidence>
<dbReference type="GO" id="GO:0016787">
    <property type="term" value="F:hydrolase activity"/>
    <property type="evidence" value="ECO:0007669"/>
    <property type="project" value="UniProtKB-KW"/>
</dbReference>